<dbReference type="AlphaFoldDB" id="A0A6J7PQ79"/>
<accession>A0A6J7PQ79</accession>
<gene>
    <name evidence="1" type="ORF">UFOPK3954_01936</name>
</gene>
<evidence type="ECO:0000313" key="1">
    <source>
        <dbReference type="EMBL" id="CAB5004174.1"/>
    </source>
</evidence>
<proteinExistence type="predicted"/>
<sequence length="408" mass="46773">MLKKKGWGTNVIDATTKSLRKLRTVPIEWINSYRDQTKAGEVLVDRRPFTILGDLRIVERRQDGAVNSSLGYFKFDDHILRNLQLNYTKPVCIEEFFKLKSEIAQLVYSHVDLMLFDKSRYERRTQELFQDLGLKNAEYSHMYERRRALEKGLKELEGIRLSKGSIKSATIEKTKDGRDYKVVFVKTAARDGGSFADGVVASEPPPAVVINRYSDQQDPLLVEAQELVRHFHKTFHDLDSHAPQSKETAQALSLISQHGLGAAKAVVDFAQVEAAKTRYSIQHFGAVLSYASRALASADRRRVQARPSHPVRTKVVHQELRYERGDRRLALLSPEEFQRRREHAEADLFRERPFLAVLRSKGSGLVDRTIRTRIVRELEVEVMDLILIDATVTTHYPWLANPAQNLRL</sequence>
<organism evidence="1">
    <name type="scientific">freshwater metagenome</name>
    <dbReference type="NCBI Taxonomy" id="449393"/>
    <lineage>
        <taxon>unclassified sequences</taxon>
        <taxon>metagenomes</taxon>
        <taxon>ecological metagenomes</taxon>
    </lineage>
</organism>
<name>A0A6J7PQ79_9ZZZZ</name>
<reference evidence="1" key="1">
    <citation type="submission" date="2020-05" db="EMBL/GenBank/DDBJ databases">
        <authorList>
            <person name="Chiriac C."/>
            <person name="Salcher M."/>
            <person name="Ghai R."/>
            <person name="Kavagutti S V."/>
        </authorList>
    </citation>
    <scope>NUCLEOTIDE SEQUENCE</scope>
</reference>
<dbReference type="EMBL" id="CAFBON010000245">
    <property type="protein sequence ID" value="CAB5004174.1"/>
    <property type="molecule type" value="Genomic_DNA"/>
</dbReference>
<protein>
    <submittedName>
        <fullName evidence="1">Unannotated protein</fullName>
    </submittedName>
</protein>